<proteinExistence type="predicted"/>
<dbReference type="STRING" id="318479.A0A0N4UGL8"/>
<keyword evidence="3" id="KW-0862">Zinc</keyword>
<dbReference type="SMART" id="SM00355">
    <property type="entry name" value="ZnF_C2H2"/>
    <property type="match status" value="2"/>
</dbReference>
<dbReference type="Proteomes" id="UP000038040">
    <property type="component" value="Unplaced"/>
</dbReference>
<dbReference type="InterPro" id="IPR054076">
    <property type="entry name" value="ZUO1-like_ZHD"/>
</dbReference>
<keyword evidence="9" id="KW-1185">Reference proteome</keyword>
<dbReference type="Gene3D" id="3.30.160.60">
    <property type="entry name" value="Classic Zinc Finger"/>
    <property type="match status" value="1"/>
</dbReference>
<dbReference type="OrthoDB" id="552049at2759"/>
<dbReference type="InterPro" id="IPR001623">
    <property type="entry name" value="DnaJ_domain"/>
</dbReference>
<dbReference type="Pfam" id="PF21884">
    <property type="entry name" value="ZUO1-like_ZHD"/>
    <property type="match status" value="1"/>
</dbReference>
<feature type="coiled-coil region" evidence="4">
    <location>
        <begin position="205"/>
        <end position="304"/>
    </location>
</feature>
<keyword evidence="1" id="KW-0479">Metal-binding</keyword>
<evidence type="ECO:0000256" key="3">
    <source>
        <dbReference type="ARBA" id="ARBA00022833"/>
    </source>
</evidence>
<dbReference type="Gene3D" id="1.10.287.110">
    <property type="entry name" value="DnaJ domain"/>
    <property type="match status" value="1"/>
</dbReference>
<protein>
    <submittedName>
        <fullName evidence="10">J domain-containing protein</fullName>
    </submittedName>
</protein>
<feature type="domain" description="J" evidence="6">
    <location>
        <begin position="28"/>
        <end position="94"/>
    </location>
</feature>
<dbReference type="InterPro" id="IPR013087">
    <property type="entry name" value="Znf_C2H2_type"/>
</dbReference>
<dbReference type="WBParaSite" id="DME_0000664401-mRNA-1">
    <property type="protein sequence ID" value="DME_0000664401-mRNA-1"/>
    <property type="gene ID" value="DME_0000664401"/>
</dbReference>
<dbReference type="SMART" id="SM00451">
    <property type="entry name" value="ZnF_U1"/>
    <property type="match status" value="1"/>
</dbReference>
<dbReference type="Pfam" id="PF12171">
    <property type="entry name" value="zf-C2H2_jaz"/>
    <property type="match status" value="1"/>
</dbReference>
<reference evidence="10" key="1">
    <citation type="submission" date="2017-02" db="UniProtKB">
        <authorList>
            <consortium name="WormBaseParasite"/>
        </authorList>
    </citation>
    <scope>IDENTIFICATION</scope>
</reference>
<dbReference type="SUPFAM" id="SSF46565">
    <property type="entry name" value="Chaperone J-domain"/>
    <property type="match status" value="1"/>
</dbReference>
<evidence type="ECO:0000256" key="4">
    <source>
        <dbReference type="SAM" id="Coils"/>
    </source>
</evidence>
<evidence type="ECO:0000313" key="9">
    <source>
        <dbReference type="Proteomes" id="UP000274756"/>
    </source>
</evidence>
<organism evidence="8 10">
    <name type="scientific">Dracunculus medinensis</name>
    <name type="common">Guinea worm</name>
    <dbReference type="NCBI Taxonomy" id="318479"/>
    <lineage>
        <taxon>Eukaryota</taxon>
        <taxon>Metazoa</taxon>
        <taxon>Ecdysozoa</taxon>
        <taxon>Nematoda</taxon>
        <taxon>Chromadorea</taxon>
        <taxon>Rhabditida</taxon>
        <taxon>Spirurina</taxon>
        <taxon>Dracunculoidea</taxon>
        <taxon>Dracunculidae</taxon>
        <taxon>Dracunculus</taxon>
    </lineage>
</organism>
<dbReference type="CDD" id="cd06257">
    <property type="entry name" value="DnaJ"/>
    <property type="match status" value="1"/>
</dbReference>
<evidence type="ECO:0000313" key="7">
    <source>
        <dbReference type="EMBL" id="VDN51315.1"/>
    </source>
</evidence>
<dbReference type="InterPro" id="IPR036236">
    <property type="entry name" value="Znf_C2H2_sf"/>
</dbReference>
<dbReference type="SUPFAM" id="SSF57667">
    <property type="entry name" value="beta-beta-alpha zinc fingers"/>
    <property type="match status" value="1"/>
</dbReference>
<dbReference type="PANTHER" id="PTHR44029">
    <property type="entry name" value="DNAJ HOMOLOG SUBFAMILY C MEMBER 21"/>
    <property type="match status" value="1"/>
</dbReference>
<gene>
    <name evidence="7" type="ORF">DME_LOCUS1288</name>
</gene>
<evidence type="ECO:0000256" key="2">
    <source>
        <dbReference type="ARBA" id="ARBA00022771"/>
    </source>
</evidence>
<dbReference type="PROSITE" id="PS00028">
    <property type="entry name" value="ZINC_FINGER_C2H2_1"/>
    <property type="match status" value="2"/>
</dbReference>
<evidence type="ECO:0000313" key="10">
    <source>
        <dbReference type="WBParaSite" id="DME_0000664401-mRNA-1"/>
    </source>
</evidence>
<keyword evidence="2" id="KW-0863">Zinc-finger</keyword>
<evidence type="ECO:0000313" key="8">
    <source>
        <dbReference type="Proteomes" id="UP000038040"/>
    </source>
</evidence>
<dbReference type="PRINTS" id="PR00625">
    <property type="entry name" value="JDOMAIN"/>
</dbReference>
<dbReference type="Proteomes" id="UP000274756">
    <property type="component" value="Unassembled WGS sequence"/>
</dbReference>
<name>A0A0N4UGL8_DRAME</name>
<dbReference type="PROSITE" id="PS00636">
    <property type="entry name" value="DNAJ_1"/>
    <property type="match status" value="1"/>
</dbReference>
<keyword evidence="4" id="KW-0175">Coiled coil</keyword>
<evidence type="ECO:0000259" key="6">
    <source>
        <dbReference type="PROSITE" id="PS50076"/>
    </source>
</evidence>
<dbReference type="SMART" id="SM00271">
    <property type="entry name" value="DnaJ"/>
    <property type="match status" value="1"/>
</dbReference>
<dbReference type="GO" id="GO:0005737">
    <property type="term" value="C:cytoplasm"/>
    <property type="evidence" value="ECO:0007669"/>
    <property type="project" value="TreeGrafter"/>
</dbReference>
<dbReference type="PROSITE" id="PS50076">
    <property type="entry name" value="DNAJ_2"/>
    <property type="match status" value="1"/>
</dbReference>
<dbReference type="GO" id="GO:0003676">
    <property type="term" value="F:nucleic acid binding"/>
    <property type="evidence" value="ECO:0007669"/>
    <property type="project" value="InterPro"/>
</dbReference>
<dbReference type="Pfam" id="PF00226">
    <property type="entry name" value="DnaJ"/>
    <property type="match status" value="1"/>
</dbReference>
<dbReference type="EMBL" id="UYYG01000017">
    <property type="protein sequence ID" value="VDN51315.1"/>
    <property type="molecule type" value="Genomic_DNA"/>
</dbReference>
<dbReference type="PANTHER" id="PTHR44029:SF1">
    <property type="entry name" value="DNAJ HOMOLOG SUBFAMILY C MEMBER 21"/>
    <property type="match status" value="1"/>
</dbReference>
<dbReference type="GO" id="GO:0008270">
    <property type="term" value="F:zinc ion binding"/>
    <property type="evidence" value="ECO:0007669"/>
    <property type="project" value="UniProtKB-KW"/>
</dbReference>
<feature type="compositionally biased region" description="Basic residues" evidence="5">
    <location>
        <begin position="475"/>
        <end position="486"/>
    </location>
</feature>
<accession>A0A0N4UGL8</accession>
<evidence type="ECO:0000256" key="1">
    <source>
        <dbReference type="ARBA" id="ARBA00022723"/>
    </source>
</evidence>
<dbReference type="AlphaFoldDB" id="A0A0N4UGL8"/>
<dbReference type="InterPro" id="IPR003604">
    <property type="entry name" value="Matrin/U1-like-C_Znf_C2H2"/>
</dbReference>
<dbReference type="InterPro" id="IPR051964">
    <property type="entry name" value="Chaperone_stress_response"/>
</dbReference>
<dbReference type="InterPro" id="IPR018253">
    <property type="entry name" value="DnaJ_domain_CS"/>
</dbReference>
<evidence type="ECO:0000256" key="5">
    <source>
        <dbReference type="SAM" id="MobiDB-lite"/>
    </source>
</evidence>
<reference evidence="7 9" key="2">
    <citation type="submission" date="2018-11" db="EMBL/GenBank/DDBJ databases">
        <authorList>
            <consortium name="Pathogen Informatics"/>
        </authorList>
    </citation>
    <scope>NUCLEOTIDE SEQUENCE [LARGE SCALE GENOMIC DNA]</scope>
</reference>
<sequence>MLSNPTGSNNWRPRFAAVRPQISRGMPCYYEILGLERDVDEGTIRKSYRRLALLWHPDKNPGRVEECTKQFALIQEAYEVLSDPHERAWYDRHREQILRRDLDEHYEDNSLNLFPYFSSNCYSGFDDADQSFYTIYRRVFETIANEDYAYIDDPSVKYPTFGYSNSSYIEIVGPFYGFWQGFCTSRTFSWLNKYDTSAAPNRTIAKAMEKENRKYRDEGKKKRNEEIRELISFVRKRDKRVQQYKKELEERRIEQHKKAEENRKQMIQNRLNQLNDYKETDEIRQNYLDNLREIEEALDAEYGEIVNNIEDEGSLYCILCEKAFKSQKAMANHLKSKKHKETLLKVKEHLKAEDVLFLEAEMNIEEDLRRNISSSLEKKKNKKKSRRKESNLEFNDENNSSEFCEERKKIEEDYKKKKKKSNKKNVGIHILKEACTGPKIGICDKCSAVFESRSKLFMHLEESGHASLKISNMPQKRKQKAVKKKR</sequence>
<dbReference type="InterPro" id="IPR022755">
    <property type="entry name" value="Znf_C2H2_jaz"/>
</dbReference>
<feature type="region of interest" description="Disordered" evidence="5">
    <location>
        <begin position="465"/>
        <end position="486"/>
    </location>
</feature>
<dbReference type="InterPro" id="IPR036869">
    <property type="entry name" value="J_dom_sf"/>
</dbReference>